<keyword evidence="12" id="KW-0282">Flagellum</keyword>
<feature type="region of interest" description="Disordered" evidence="11">
    <location>
        <begin position="50"/>
        <end position="95"/>
    </location>
</feature>
<dbReference type="InterPro" id="IPR005503">
    <property type="entry name" value="FliL"/>
</dbReference>
<name>A0A0J7XQU3_9SPHN</name>
<keyword evidence="13" id="KW-1185">Reference proteome</keyword>
<comment type="caution">
    <text evidence="12">The sequence shown here is derived from an EMBL/GenBank/DDBJ whole genome shotgun (WGS) entry which is preliminary data.</text>
</comment>
<comment type="function">
    <text evidence="1 10">Controls the rotational direction of flagella during chemotaxis.</text>
</comment>
<evidence type="ECO:0000256" key="3">
    <source>
        <dbReference type="ARBA" id="ARBA00008281"/>
    </source>
</evidence>
<dbReference type="RefSeq" id="WP_059152267.1">
    <property type="nucleotide sequence ID" value="NZ_KQ130455.1"/>
</dbReference>
<evidence type="ECO:0000313" key="13">
    <source>
        <dbReference type="Proteomes" id="UP000052268"/>
    </source>
</evidence>
<dbReference type="GO" id="GO:0071978">
    <property type="term" value="P:bacterial-type flagellum-dependent swarming motility"/>
    <property type="evidence" value="ECO:0007669"/>
    <property type="project" value="TreeGrafter"/>
</dbReference>
<dbReference type="Proteomes" id="UP000052268">
    <property type="component" value="Unassembled WGS sequence"/>
</dbReference>
<accession>A0A0J7XQU3</accession>
<evidence type="ECO:0000256" key="7">
    <source>
        <dbReference type="ARBA" id="ARBA00022779"/>
    </source>
</evidence>
<evidence type="ECO:0000256" key="8">
    <source>
        <dbReference type="ARBA" id="ARBA00022989"/>
    </source>
</evidence>
<evidence type="ECO:0000256" key="5">
    <source>
        <dbReference type="ARBA" id="ARBA00022500"/>
    </source>
</evidence>
<evidence type="ECO:0000313" key="12">
    <source>
        <dbReference type="EMBL" id="KMS54286.1"/>
    </source>
</evidence>
<evidence type="ECO:0000256" key="6">
    <source>
        <dbReference type="ARBA" id="ARBA00022692"/>
    </source>
</evidence>
<evidence type="ECO:0000256" key="9">
    <source>
        <dbReference type="ARBA" id="ARBA00023136"/>
    </source>
</evidence>
<dbReference type="GO" id="GO:0009425">
    <property type="term" value="C:bacterial-type flagellum basal body"/>
    <property type="evidence" value="ECO:0007669"/>
    <property type="project" value="InterPro"/>
</dbReference>
<keyword evidence="12" id="KW-0966">Cell projection</keyword>
<keyword evidence="5 10" id="KW-0145">Chemotaxis</keyword>
<organism evidence="12 13">
    <name type="scientific">Novosphingobium barchaimii LL02</name>
    <dbReference type="NCBI Taxonomy" id="1114963"/>
    <lineage>
        <taxon>Bacteria</taxon>
        <taxon>Pseudomonadati</taxon>
        <taxon>Pseudomonadota</taxon>
        <taxon>Alphaproteobacteria</taxon>
        <taxon>Sphingomonadales</taxon>
        <taxon>Sphingomonadaceae</taxon>
        <taxon>Novosphingobium</taxon>
    </lineage>
</organism>
<reference evidence="12 13" key="1">
    <citation type="journal article" date="2015" name="G3 (Bethesda)">
        <title>Insights into Ongoing Evolution of the Hexachlorocyclohexane Catabolic Pathway from Comparative Genomics of Ten Sphingomonadaceae Strains.</title>
        <authorList>
            <person name="Pearce S.L."/>
            <person name="Oakeshott J.G."/>
            <person name="Pandey G."/>
        </authorList>
    </citation>
    <scope>NUCLEOTIDE SEQUENCE [LARGE SCALE GENOMIC DNA]</scope>
    <source>
        <strain evidence="12 13">LL02</strain>
    </source>
</reference>
<dbReference type="GO" id="GO:0006935">
    <property type="term" value="P:chemotaxis"/>
    <property type="evidence" value="ECO:0007669"/>
    <property type="project" value="UniProtKB-KW"/>
</dbReference>
<dbReference type="Pfam" id="PF03748">
    <property type="entry name" value="FliL"/>
    <property type="match status" value="1"/>
</dbReference>
<dbReference type="OrthoDB" id="7058946at2"/>
<evidence type="ECO:0000256" key="10">
    <source>
        <dbReference type="RuleBase" id="RU364125"/>
    </source>
</evidence>
<dbReference type="GO" id="GO:0005886">
    <property type="term" value="C:plasma membrane"/>
    <property type="evidence" value="ECO:0007669"/>
    <property type="project" value="UniProtKB-SubCell"/>
</dbReference>
<evidence type="ECO:0000256" key="1">
    <source>
        <dbReference type="ARBA" id="ARBA00002254"/>
    </source>
</evidence>
<protein>
    <recommendedName>
        <fullName evidence="10">Flagellar protein FliL</fullName>
    </recommendedName>
</protein>
<evidence type="ECO:0000256" key="4">
    <source>
        <dbReference type="ARBA" id="ARBA00022475"/>
    </source>
</evidence>
<dbReference type="EMBL" id="JACU01000006">
    <property type="protein sequence ID" value="KMS54286.1"/>
    <property type="molecule type" value="Genomic_DNA"/>
</dbReference>
<keyword evidence="4" id="KW-1003">Cell membrane</keyword>
<dbReference type="PANTHER" id="PTHR35091">
    <property type="entry name" value="FLAGELLAR PROTEIN FLIL"/>
    <property type="match status" value="1"/>
</dbReference>
<feature type="transmembrane region" description="Helical" evidence="10">
    <location>
        <begin position="21"/>
        <end position="46"/>
    </location>
</feature>
<comment type="similarity">
    <text evidence="3 10">Belongs to the FliL family.</text>
</comment>
<dbReference type="PATRIC" id="fig|1114963.3.peg.3112"/>
<keyword evidence="7 10" id="KW-0283">Flagellar rotation</keyword>
<dbReference type="PANTHER" id="PTHR35091:SF2">
    <property type="entry name" value="FLAGELLAR PROTEIN FLIL"/>
    <property type="match status" value="1"/>
</dbReference>
<keyword evidence="6 10" id="KW-0812">Transmembrane</keyword>
<keyword evidence="8 10" id="KW-1133">Transmembrane helix</keyword>
<sequence length="200" mass="21412">MSAKPAKDDGDEKPKKKGKMGLILIAVAMLVVGGGAVFGLMMAGMIGGHGEEKKKDEGPQLVKKGAADPYAPPAKEGEGEGEGGGAEAESEGGDPYRTAYFSFTDDFTSNLKDSDSMVQASIACSTRRDGRVLQWLAKHELAIRSRLLEILADTPEEDATTIGGKERLNKRMTDTINQVLIQKEGFGGVDAVYFRNFIVQ</sequence>
<keyword evidence="9 10" id="KW-0472">Membrane</keyword>
<gene>
    <name evidence="12" type="ORF">V474_21365</name>
</gene>
<keyword evidence="12" id="KW-0969">Cilium</keyword>
<keyword evidence="10" id="KW-0997">Cell inner membrane</keyword>
<dbReference type="AlphaFoldDB" id="A0A0J7XQU3"/>
<evidence type="ECO:0000256" key="2">
    <source>
        <dbReference type="ARBA" id="ARBA00004162"/>
    </source>
</evidence>
<proteinExistence type="inferred from homology"/>
<comment type="subcellular location">
    <subcellularLocation>
        <location evidence="10">Cell inner membrane</location>
    </subcellularLocation>
    <subcellularLocation>
        <location evidence="2">Cell membrane</location>
        <topology evidence="2">Single-pass membrane protein</topology>
    </subcellularLocation>
</comment>
<evidence type="ECO:0000256" key="11">
    <source>
        <dbReference type="SAM" id="MobiDB-lite"/>
    </source>
</evidence>